<evidence type="ECO:0008006" key="4">
    <source>
        <dbReference type="Google" id="ProtNLM"/>
    </source>
</evidence>
<reference evidence="2" key="1">
    <citation type="submission" date="2024-03" db="EMBL/GenBank/DDBJ databases">
        <title>Human intestinal bacterial collection.</title>
        <authorList>
            <person name="Pauvert C."/>
            <person name="Hitch T.C.A."/>
            <person name="Clavel T."/>
        </authorList>
    </citation>
    <scope>NUCLEOTIDE SEQUENCE [LARGE SCALE GENOMIC DNA]</scope>
    <source>
        <strain evidence="2">CLA-AA-H89B</strain>
    </source>
</reference>
<evidence type="ECO:0000313" key="2">
    <source>
        <dbReference type="EMBL" id="MEQ2554763.1"/>
    </source>
</evidence>
<comment type="caution">
    <text evidence="2">The sequence shown here is derived from an EMBL/GenBank/DDBJ whole genome shotgun (WGS) entry which is preliminary data.</text>
</comment>
<dbReference type="EMBL" id="JBBMFS010000005">
    <property type="protein sequence ID" value="MEQ2554763.1"/>
    <property type="molecule type" value="Genomic_DNA"/>
</dbReference>
<proteinExistence type="predicted"/>
<organism evidence="2 3">
    <name type="scientific">Lachnospira intestinalis</name>
    <dbReference type="NCBI Taxonomy" id="3133158"/>
    <lineage>
        <taxon>Bacteria</taxon>
        <taxon>Bacillati</taxon>
        <taxon>Bacillota</taxon>
        <taxon>Clostridia</taxon>
        <taxon>Lachnospirales</taxon>
        <taxon>Lachnospiraceae</taxon>
        <taxon>Lachnospira</taxon>
    </lineage>
</organism>
<dbReference type="Proteomes" id="UP001546774">
    <property type="component" value="Unassembled WGS sequence"/>
</dbReference>
<feature type="transmembrane region" description="Helical" evidence="1">
    <location>
        <begin position="187"/>
        <end position="208"/>
    </location>
</feature>
<keyword evidence="1" id="KW-0472">Membrane</keyword>
<feature type="transmembrane region" description="Helical" evidence="1">
    <location>
        <begin position="158"/>
        <end position="175"/>
    </location>
</feature>
<name>A0ABV1H4Y1_9FIRM</name>
<evidence type="ECO:0000256" key="1">
    <source>
        <dbReference type="SAM" id="Phobius"/>
    </source>
</evidence>
<feature type="transmembrane region" description="Helical" evidence="1">
    <location>
        <begin position="55"/>
        <end position="74"/>
    </location>
</feature>
<gene>
    <name evidence="2" type="ORF">WMO37_06975</name>
</gene>
<keyword evidence="1" id="KW-1133">Transmembrane helix</keyword>
<feature type="transmembrane region" description="Helical" evidence="1">
    <location>
        <begin position="127"/>
        <end position="146"/>
    </location>
</feature>
<keyword evidence="1" id="KW-0812">Transmembrane</keyword>
<keyword evidence="3" id="KW-1185">Reference proteome</keyword>
<evidence type="ECO:0000313" key="3">
    <source>
        <dbReference type="Proteomes" id="UP001546774"/>
    </source>
</evidence>
<accession>A0ABV1H4Y1</accession>
<feature type="transmembrane region" description="Helical" evidence="1">
    <location>
        <begin position="21"/>
        <end position="43"/>
    </location>
</feature>
<protein>
    <recommendedName>
        <fullName evidence="4">DUF624 domain-containing protein</fullName>
    </recommendedName>
</protein>
<feature type="transmembrane region" description="Helical" evidence="1">
    <location>
        <begin position="101"/>
        <end position="121"/>
    </location>
</feature>
<sequence length="232" mass="26690">MKKLFTEYWQEFDVQYIKNMYGAELPLLYFVIYWSWSLVFGNAAGTDTTSVTGKIILAAAVIFPTVFSFISYTLHPIALSKQMYLCPLGSQERQKLVMDKYLFRVGLHMTVCIAGTVLAAFMARGALYWYLLILWNGFIISIFIPSEQEKTDERTKELIYKNIMIPVVLILNAVYFENALDKENIQIVYAVLIAGFIGLVQLPLFIWYAGRVKSHIRSAVFYRTNIDVSRVL</sequence>